<dbReference type="AlphaFoldDB" id="A0AAV6UTL5"/>
<sequence length="560" mass="61775">MDSIRYSEKGWSYRLNSSSCVQVILWLALSGVETAKRIEVCRFQQATYKCQHLERSVIHKLSLPSTACVYHDCTHCVRARQTLVLNTENYKLSIPQRFLLQLEKGNDTSTSFYNCTNSQCDCLEKQCNGPADFCARYHCSIQEKCVCALTRETGNIYHISDTVTLKNPPIISFENCIFEKPHRLSRRLLENEQANFHQGNLDFNFTDPILSFSDIGRVILRTSDYEIVLTVPESRQIELPFELLAYKATLSIIFIAPQGITLTGTIFHISAASTSSLYRPPPHPPSIAASHLPLSAASTTSLYQSPPQPPSISRLLNLPLSVRLLTSLYRASSTSLYQSASSTSLYRPPPQPSSIGRLLTLPLSAASTPSLYPPPPHPPSIGRLHNLPLSAASSTSLYRPPPHPPSIGRLLNIVRDSNPLSLIKTSTPPHPPSIGRLLNLPLSAASATSLYRPPPNPPSNPAASSTSLYRPPPQPPSIGRLRNLPLSAASSTSLYRPPPQPPSIGRLHNLPLSAASTTSLYRPNGTESSIAWWTGSPTFFKRFHLPSPARQWHHHRAALS</sequence>
<feature type="region of interest" description="Disordered" evidence="1">
    <location>
        <begin position="448"/>
        <end position="482"/>
    </location>
</feature>
<accession>A0AAV6UTL5</accession>
<dbReference type="Proteomes" id="UP000827092">
    <property type="component" value="Unassembled WGS sequence"/>
</dbReference>
<evidence type="ECO:0000313" key="2">
    <source>
        <dbReference type="EMBL" id="KAG8187747.1"/>
    </source>
</evidence>
<name>A0AAV6UTL5_9ARAC</name>
<gene>
    <name evidence="2" type="ORF">JTE90_015617</name>
</gene>
<feature type="region of interest" description="Disordered" evidence="1">
    <location>
        <begin position="366"/>
        <end position="386"/>
    </location>
</feature>
<comment type="caution">
    <text evidence="2">The sequence shown here is derived from an EMBL/GenBank/DDBJ whole genome shotgun (WGS) entry which is preliminary data.</text>
</comment>
<organism evidence="2 3">
    <name type="scientific">Oedothorax gibbosus</name>
    <dbReference type="NCBI Taxonomy" id="931172"/>
    <lineage>
        <taxon>Eukaryota</taxon>
        <taxon>Metazoa</taxon>
        <taxon>Ecdysozoa</taxon>
        <taxon>Arthropoda</taxon>
        <taxon>Chelicerata</taxon>
        <taxon>Arachnida</taxon>
        <taxon>Araneae</taxon>
        <taxon>Araneomorphae</taxon>
        <taxon>Entelegynae</taxon>
        <taxon>Araneoidea</taxon>
        <taxon>Linyphiidae</taxon>
        <taxon>Erigoninae</taxon>
        <taxon>Oedothorax</taxon>
    </lineage>
</organism>
<keyword evidence="3" id="KW-1185">Reference proteome</keyword>
<evidence type="ECO:0000313" key="3">
    <source>
        <dbReference type="Proteomes" id="UP000827092"/>
    </source>
</evidence>
<feature type="region of interest" description="Disordered" evidence="1">
    <location>
        <begin position="490"/>
        <end position="509"/>
    </location>
</feature>
<protein>
    <submittedName>
        <fullName evidence="2">Uncharacterized protein</fullName>
    </submittedName>
</protein>
<dbReference type="EMBL" id="JAFNEN010000261">
    <property type="protein sequence ID" value="KAG8187747.1"/>
    <property type="molecule type" value="Genomic_DNA"/>
</dbReference>
<reference evidence="2 3" key="1">
    <citation type="journal article" date="2022" name="Nat. Ecol. Evol.">
        <title>A masculinizing supergene underlies an exaggerated male reproductive morph in a spider.</title>
        <authorList>
            <person name="Hendrickx F."/>
            <person name="De Corte Z."/>
            <person name="Sonet G."/>
            <person name="Van Belleghem S.M."/>
            <person name="Kostlbacher S."/>
            <person name="Vangestel C."/>
        </authorList>
    </citation>
    <scope>NUCLEOTIDE SEQUENCE [LARGE SCALE GENOMIC DNA]</scope>
    <source>
        <strain evidence="2">W744_W776</strain>
    </source>
</reference>
<dbReference type="PRINTS" id="PR01217">
    <property type="entry name" value="PRICHEXTENSN"/>
</dbReference>
<proteinExistence type="predicted"/>
<evidence type="ECO:0000256" key="1">
    <source>
        <dbReference type="SAM" id="MobiDB-lite"/>
    </source>
</evidence>